<feature type="compositionally biased region" description="Basic residues" evidence="2">
    <location>
        <begin position="539"/>
        <end position="548"/>
    </location>
</feature>
<keyword evidence="4" id="KW-1185">Reference proteome</keyword>
<reference evidence="3" key="1">
    <citation type="submission" date="2021-01" db="EMBL/GenBank/DDBJ databases">
        <title>Deciphering the adaptive evolutionary patterns associated with biogeogrpahic diversity in the finger millet blast pathogen Magnaporthe oryzae in Eastern Africa.</title>
        <authorList>
            <person name="Onyema G."/>
            <person name="Shittu T.A."/>
            <person name="Dodsworth S."/>
            <person name="Devilliers S."/>
            <person name="Muthumeenakshi S."/>
            <person name="Sreenivasaprasad S."/>
        </authorList>
    </citation>
    <scope>NUCLEOTIDE SEQUENCE</scope>
    <source>
        <strain evidence="3">D15/s37</strain>
    </source>
</reference>
<dbReference type="InterPro" id="IPR001680">
    <property type="entry name" value="WD40_rpt"/>
</dbReference>
<feature type="repeat" description="WD" evidence="1">
    <location>
        <begin position="437"/>
        <end position="469"/>
    </location>
</feature>
<proteinExistence type="predicted"/>
<feature type="region of interest" description="Disordered" evidence="2">
    <location>
        <begin position="318"/>
        <end position="337"/>
    </location>
</feature>
<dbReference type="SMART" id="SM00320">
    <property type="entry name" value="WD40"/>
    <property type="match status" value="3"/>
</dbReference>
<comment type="caution">
    <text evidence="3">The sequence shown here is derived from an EMBL/GenBank/DDBJ whole genome shotgun (WGS) entry which is preliminary data.</text>
</comment>
<sequence length="548" mass="60769">MLWTTAPTLPSKLFPLLKIASSNWPTLRIFLTSRPSPEIRSEIRPLSGPNFRTFEDEISPEDTNSHIEQLLKTHRDAYAATNFSVHLVNCRPESDEVSGALYTFRAGHNVLTWIEYVARRFNSLDQVKEAGANIPRFFERRSKHVAPVGPEYSLVQSWGIDLIRIVAKFGHHLLFAPESIATLPPAVWLGDEYWSDAISYIEHTQATASAIAVGAKSVAIGKSAGMHGEEATVVSFNSVGRDHLVTSGNTLARFWAMTELDEWEMIWTRTLKHPCAKFSFDDQDQILATTSNNSLLAWRADGEDEDDDDCEVTLGFGDAANQDQDGPGITGPPTGPPTCSSFSLDGLLVALAHAGRISLWQIEGDEPADYAGTWERDAFPEDDPQEVEAMLFNPNPELEFVVATYRSKIRGEGELVWYDYSRMDLAEVRAVEAEPYALSATPDGQTLATGDRRGNIQIWDFESLTQLYVIKYNSFAGRELVLSHDGKRLLDLRQTPLGSVGTSSSGSEPRRGRRHIDIRHVGGTTTTNHGIEPGGSKRDHGHRAASRY</sequence>
<evidence type="ECO:0000256" key="2">
    <source>
        <dbReference type="SAM" id="MobiDB-lite"/>
    </source>
</evidence>
<dbReference type="PROSITE" id="PS50082">
    <property type="entry name" value="WD_REPEATS_2"/>
    <property type="match status" value="1"/>
</dbReference>
<organism evidence="3 4">
    <name type="scientific">Pyricularia grisea</name>
    <name type="common">Crabgrass-specific blast fungus</name>
    <name type="synonym">Magnaporthe grisea</name>
    <dbReference type="NCBI Taxonomy" id="148305"/>
    <lineage>
        <taxon>Eukaryota</taxon>
        <taxon>Fungi</taxon>
        <taxon>Dikarya</taxon>
        <taxon>Ascomycota</taxon>
        <taxon>Pezizomycotina</taxon>
        <taxon>Sordariomycetes</taxon>
        <taxon>Sordariomycetidae</taxon>
        <taxon>Magnaporthales</taxon>
        <taxon>Pyriculariaceae</taxon>
        <taxon>Pyricularia</taxon>
    </lineage>
</organism>
<dbReference type="Gene3D" id="2.130.10.10">
    <property type="entry name" value="YVTN repeat-like/Quinoprotein amine dehydrogenase"/>
    <property type="match status" value="1"/>
</dbReference>
<evidence type="ECO:0000256" key="1">
    <source>
        <dbReference type="PROSITE-ProRule" id="PRU00221"/>
    </source>
</evidence>
<evidence type="ECO:0000313" key="3">
    <source>
        <dbReference type="EMBL" id="KAI6290492.1"/>
    </source>
</evidence>
<protein>
    <recommendedName>
        <fullName evidence="5">WD40 repeat-like protein</fullName>
    </recommendedName>
</protein>
<gene>
    <name evidence="3" type="ORF">MCOR33_011263</name>
</gene>
<name>A0ABQ8N368_PYRGI</name>
<feature type="region of interest" description="Disordered" evidence="2">
    <location>
        <begin position="494"/>
        <end position="548"/>
    </location>
</feature>
<keyword evidence="1" id="KW-0853">WD repeat</keyword>
<accession>A0ABQ8N368</accession>
<dbReference type="Proteomes" id="UP001059893">
    <property type="component" value="Unassembled WGS sequence"/>
</dbReference>
<evidence type="ECO:0000313" key="4">
    <source>
        <dbReference type="Proteomes" id="UP001059893"/>
    </source>
</evidence>
<dbReference type="InterPro" id="IPR015943">
    <property type="entry name" value="WD40/YVTN_repeat-like_dom_sf"/>
</dbReference>
<dbReference type="SUPFAM" id="SSF101908">
    <property type="entry name" value="Putative isomerase YbhE"/>
    <property type="match status" value="1"/>
</dbReference>
<dbReference type="EMBL" id="JABSND010000460">
    <property type="protein sequence ID" value="KAI6290492.1"/>
    <property type="molecule type" value="Genomic_DNA"/>
</dbReference>
<evidence type="ECO:0008006" key="5">
    <source>
        <dbReference type="Google" id="ProtNLM"/>
    </source>
</evidence>